<dbReference type="GO" id="GO:0072393">
    <property type="term" value="P:microtubule anchoring at microtubule organizing center"/>
    <property type="evidence" value="ECO:0007669"/>
    <property type="project" value="TreeGrafter"/>
</dbReference>
<evidence type="ECO:0000313" key="6">
    <source>
        <dbReference type="Proteomes" id="UP001201812"/>
    </source>
</evidence>
<protein>
    <submittedName>
        <fullName evidence="5">Microtubule-associated protein bicaudal-D domain-containing protein</fullName>
    </submittedName>
</protein>
<evidence type="ECO:0000256" key="2">
    <source>
        <dbReference type="ARBA" id="ARBA00023054"/>
    </source>
</evidence>
<dbReference type="PANTHER" id="PTHR31233">
    <property type="entry name" value="BICAUDAL D FAMILY MEMBER"/>
    <property type="match status" value="1"/>
</dbReference>
<evidence type="ECO:0000256" key="1">
    <source>
        <dbReference type="ARBA" id="ARBA00010061"/>
    </source>
</evidence>
<dbReference type="GO" id="GO:0005794">
    <property type="term" value="C:Golgi apparatus"/>
    <property type="evidence" value="ECO:0007669"/>
    <property type="project" value="TreeGrafter"/>
</dbReference>
<dbReference type="Proteomes" id="UP001201812">
    <property type="component" value="Unassembled WGS sequence"/>
</dbReference>
<dbReference type="PANTHER" id="PTHR31233:SF6">
    <property type="entry name" value="PROTEIN BICAUDAL D"/>
    <property type="match status" value="1"/>
</dbReference>
<name>A0AAD4NFM3_9BILA</name>
<feature type="region of interest" description="Disordered" evidence="4">
    <location>
        <begin position="457"/>
        <end position="501"/>
    </location>
</feature>
<sequence>MEELEVLKSEIVELKGRLVVADQEKAQAGELGLQLLKEKELLEQQTDLLQKEYENTKSELEKTKKALAQFRDQHRVATASELDLEQDSAKLEAQYAERITSLETEVKSLNEQLKQYTSEVERLQNEQLVQMARLTALENERKQLRDELKDLKHREQLLLNDNNELEEENVTLQKQVSNLKSAQVEFEAMKMEISRLLEETVLLQASADEADKLRSLAEKQEQEALMAAQQEREQRIALKKEYERLRNDEHLSNLNNLFMGIKDASEENDQSTLKQLESSIICDGPIESHQYTSAPGHGSDLFSEIHGGLADKVTELETTNEQLTQKLSAVQKQFIQMVLPFLQKLEINGNLDGCDLSRVKEYMELANEKLEERLKPSRMDKATEKRVDQLKADLRQAILLAGQKNAKLSVAQERMVHLSNGLYQFYSEIAGGDETAANRRQVGEIMQNLRKIAEEQAEKDGNAPTNGPARTNSPPSGSSVDDTASEESNDPERDAKSPRLLPSLNLSRPIVSGQFLKELATKIPSASVSTEDILNESDLRDKLVQEDDELKHVCDSLHDLLRMVKTAAETTLQSKIAMEDKDKAELYQTITKLKSLLAVKREQVSSLRTVLRSNKTSTESALQCLRDKYESEKKLKDDSMETLRRELKQFKEDAATFASHRAMFTARCEELQGQVESVQGNLKRAEEEKRTLNQLLRMAIQQKLSLTQRLEEVEMERERQTQAFKRPIRHPQSQQQGQGQRESTRTVRYPHSGAANGSNSRANSKQ</sequence>
<dbReference type="EMBL" id="JAKKPZ010000002">
    <property type="protein sequence ID" value="KAI1726389.1"/>
    <property type="molecule type" value="Genomic_DNA"/>
</dbReference>
<feature type="region of interest" description="Disordered" evidence="4">
    <location>
        <begin position="716"/>
        <end position="766"/>
    </location>
</feature>
<dbReference type="Gene3D" id="6.10.250.2470">
    <property type="match status" value="1"/>
</dbReference>
<feature type="compositionally biased region" description="Polar residues" evidence="4">
    <location>
        <begin position="463"/>
        <end position="482"/>
    </location>
</feature>
<dbReference type="GO" id="GO:0034452">
    <property type="term" value="F:dynactin binding"/>
    <property type="evidence" value="ECO:0007669"/>
    <property type="project" value="TreeGrafter"/>
</dbReference>
<accession>A0AAD4NFM3</accession>
<dbReference type="GO" id="GO:0070840">
    <property type="term" value="F:dynein complex binding"/>
    <property type="evidence" value="ECO:0007669"/>
    <property type="project" value="InterPro"/>
</dbReference>
<evidence type="ECO:0000256" key="3">
    <source>
        <dbReference type="SAM" id="Coils"/>
    </source>
</evidence>
<dbReference type="GO" id="GO:0070507">
    <property type="term" value="P:regulation of microtubule cytoskeleton organization"/>
    <property type="evidence" value="ECO:0007669"/>
    <property type="project" value="TreeGrafter"/>
</dbReference>
<proteinExistence type="inferred from homology"/>
<dbReference type="InterPro" id="IPR018477">
    <property type="entry name" value="BICD"/>
</dbReference>
<organism evidence="5 6">
    <name type="scientific">Ditylenchus destructor</name>
    <dbReference type="NCBI Taxonomy" id="166010"/>
    <lineage>
        <taxon>Eukaryota</taxon>
        <taxon>Metazoa</taxon>
        <taxon>Ecdysozoa</taxon>
        <taxon>Nematoda</taxon>
        <taxon>Chromadorea</taxon>
        <taxon>Rhabditida</taxon>
        <taxon>Tylenchina</taxon>
        <taxon>Tylenchomorpha</taxon>
        <taxon>Sphaerularioidea</taxon>
        <taxon>Anguinidae</taxon>
        <taxon>Anguininae</taxon>
        <taxon>Ditylenchus</taxon>
    </lineage>
</organism>
<dbReference type="GO" id="GO:0008093">
    <property type="term" value="F:cytoskeletal anchor activity"/>
    <property type="evidence" value="ECO:0007669"/>
    <property type="project" value="InterPro"/>
</dbReference>
<dbReference type="GO" id="GO:0005829">
    <property type="term" value="C:cytosol"/>
    <property type="evidence" value="ECO:0007669"/>
    <property type="project" value="TreeGrafter"/>
</dbReference>
<keyword evidence="2 3" id="KW-0175">Coiled coil</keyword>
<comment type="caution">
    <text evidence="5">The sequence shown here is derived from an EMBL/GenBank/DDBJ whole genome shotgun (WGS) entry which is preliminary data.</text>
</comment>
<feature type="coiled-coil region" evidence="3">
    <location>
        <begin position="4"/>
        <end position="248"/>
    </location>
</feature>
<keyword evidence="6" id="KW-1185">Reference proteome</keyword>
<feature type="compositionally biased region" description="Polar residues" evidence="4">
    <location>
        <begin position="755"/>
        <end position="766"/>
    </location>
</feature>
<gene>
    <name evidence="5" type="ORF">DdX_03108</name>
</gene>
<dbReference type="Pfam" id="PF09730">
    <property type="entry name" value="BicD"/>
    <property type="match status" value="2"/>
</dbReference>
<evidence type="ECO:0000256" key="4">
    <source>
        <dbReference type="SAM" id="MobiDB-lite"/>
    </source>
</evidence>
<evidence type="ECO:0000313" key="5">
    <source>
        <dbReference type="EMBL" id="KAI1726389.1"/>
    </source>
</evidence>
<reference evidence="5" key="1">
    <citation type="submission" date="2022-01" db="EMBL/GenBank/DDBJ databases">
        <title>Genome Sequence Resource for Two Populations of Ditylenchus destructor, the Migratory Endoparasitic Phytonematode.</title>
        <authorList>
            <person name="Zhang H."/>
            <person name="Lin R."/>
            <person name="Xie B."/>
        </authorList>
    </citation>
    <scope>NUCLEOTIDE SEQUENCE</scope>
    <source>
        <strain evidence="5">BazhouSP</strain>
    </source>
</reference>
<comment type="similarity">
    <text evidence="1">Belongs to the BicD family.</text>
</comment>
<dbReference type="AlphaFoldDB" id="A0AAD4NFM3"/>